<feature type="compositionally biased region" description="Polar residues" evidence="1">
    <location>
        <begin position="77"/>
        <end position="89"/>
    </location>
</feature>
<feature type="region of interest" description="Disordered" evidence="1">
    <location>
        <begin position="599"/>
        <end position="627"/>
    </location>
</feature>
<feature type="domain" description="Reverse transcriptase Ty1/copia-type" evidence="2">
    <location>
        <begin position="667"/>
        <end position="839"/>
    </location>
</feature>
<comment type="caution">
    <text evidence="3">The sequence shown here is derived from an EMBL/GenBank/DDBJ whole genome shotgun (WGS) entry which is preliminary data.</text>
</comment>
<dbReference type="EMBL" id="BKCJ010021430">
    <property type="protein sequence ID" value="GEV36382.1"/>
    <property type="molecule type" value="Genomic_DNA"/>
</dbReference>
<evidence type="ECO:0000256" key="1">
    <source>
        <dbReference type="SAM" id="MobiDB-lite"/>
    </source>
</evidence>
<reference evidence="3" key="1">
    <citation type="journal article" date="2019" name="Sci. Rep.">
        <title>Draft genome of Tanacetum cinerariifolium, the natural source of mosquito coil.</title>
        <authorList>
            <person name="Yamashiro T."/>
            <person name="Shiraishi A."/>
            <person name="Satake H."/>
            <person name="Nakayama K."/>
        </authorList>
    </citation>
    <scope>NUCLEOTIDE SEQUENCE</scope>
</reference>
<evidence type="ECO:0000313" key="3">
    <source>
        <dbReference type="EMBL" id="GEV36382.1"/>
    </source>
</evidence>
<dbReference type="AlphaFoldDB" id="A0A699GND0"/>
<sequence length="1080" mass="121968">MWEAIKSRFGGNDESKKMQKYILKQQFEGFSVSPLKMSIRSFLGSTASSSSTQNVAFVSSDSTNEVSAAYGVFTSSGHKSQKKGFSSYTDDLISKRNQESRRRDAGNTRYKARDNKRRPTKQNEHKAMVIIDGEGVDWTGHGEDDTQNYALMAFNSSNSGSDTEMSVKDKSRLGYGTQIHEGVLSYEVLESLFDSRSSDVEDSHVNDRFAKVEGMHAVPPLMIGIYMPPKSDFGINESKFIYGPKQFKTSKSNAKTSDLASCESNSSVESLESVPKPVKSKPKAISKPKVWSDALIIEEYESDSNDEYVFKASVEQEKTSCAFINTVKHVKTPMQTVKDQDTCSQNPKVPKRDWTRLPSKKTGPRNNVYKSHSPIRRPFNRTTAPKANFVNHKVNIVGDKTVSAVRGNRKTAVKASDHPHQTLKGKDIVDSVCSRHMTGNKAYLIKYQDFNGSPVAFEDNKANKTAGPKEANNSTGIQDNIDAGNSDMEAEHVQEYFVLPLWSSYTSTIKSSEAKNGDEKLIRDTGSKTNEDLIDQEDQVFLKELENLKRQEKEADDVADTLRKTFAKSTEDLLLQAGAARTSSTNYVNTASTTVNTTSIPVNTASPSRNVSAAGPSYQDLSTSTNQDDYQIPSLEDIYEVLNDGIFISASYDDEGAEELLQFKTQQVWILVDLPFGKKVIGTKWVYRNKKDERGVVVRNKARLVAQGHRQKEGIDYDEVFAPVARIKAIKIFLAFSSYMVFIVYQRDVKSAFLYVKLNNEVYVSQPPGFIDPKFPKKVYKVIKALYGLHQAPRALYATLSTFLVQNGYRRGLIDKTLFIKKNKKDIMLVQVYVDDIIFEILKKFNFISVKTASTLLKTKKPLVKDAEAADVDVHLYRFMIGSLMYLTTSRPDIMKSTTTGCQFLGLFSPKMRSLDKEHVSKQGRKRLKQEQILKKYSASISTAKITLFLLGVKRMKEDRSNVKCFKNQEAKMDMRMLFKCRFHHHTTNGHKFTMSKQHQELASPKANGFCKELASPKQMALDKDFSNPLMADSFPKTIWLSMHHVIAMKHWLFQSKRLLNVKDAKVSNEFKFIKEQIRE</sequence>
<dbReference type="Pfam" id="PF07727">
    <property type="entry name" value="RVT_2"/>
    <property type="match status" value="1"/>
</dbReference>
<feature type="compositionally biased region" description="Low complexity" evidence="1">
    <location>
        <begin position="264"/>
        <end position="277"/>
    </location>
</feature>
<organism evidence="3">
    <name type="scientific">Tanacetum cinerariifolium</name>
    <name type="common">Dalmatian daisy</name>
    <name type="synonym">Chrysanthemum cinerariifolium</name>
    <dbReference type="NCBI Taxonomy" id="118510"/>
    <lineage>
        <taxon>Eukaryota</taxon>
        <taxon>Viridiplantae</taxon>
        <taxon>Streptophyta</taxon>
        <taxon>Embryophyta</taxon>
        <taxon>Tracheophyta</taxon>
        <taxon>Spermatophyta</taxon>
        <taxon>Magnoliopsida</taxon>
        <taxon>eudicotyledons</taxon>
        <taxon>Gunneridae</taxon>
        <taxon>Pentapetalae</taxon>
        <taxon>asterids</taxon>
        <taxon>campanulids</taxon>
        <taxon>Asterales</taxon>
        <taxon>Asteraceae</taxon>
        <taxon>Asteroideae</taxon>
        <taxon>Anthemideae</taxon>
        <taxon>Anthemidinae</taxon>
        <taxon>Tanacetum</taxon>
    </lineage>
</organism>
<accession>A0A699GND0</accession>
<feature type="compositionally biased region" description="Basic and acidic residues" evidence="1">
    <location>
        <begin position="92"/>
        <end position="106"/>
    </location>
</feature>
<dbReference type="InterPro" id="IPR043502">
    <property type="entry name" value="DNA/RNA_pol_sf"/>
</dbReference>
<feature type="compositionally biased region" description="Polar residues" evidence="1">
    <location>
        <begin position="600"/>
        <end position="611"/>
    </location>
</feature>
<feature type="region of interest" description="Disordered" evidence="1">
    <location>
        <begin position="77"/>
        <end position="125"/>
    </location>
</feature>
<evidence type="ECO:0000259" key="2">
    <source>
        <dbReference type="Pfam" id="PF07727"/>
    </source>
</evidence>
<gene>
    <name evidence="3" type="ORF">Tci_108359</name>
</gene>
<feature type="region of interest" description="Disordered" evidence="1">
    <location>
        <begin position="264"/>
        <end position="283"/>
    </location>
</feature>
<dbReference type="SUPFAM" id="SSF56672">
    <property type="entry name" value="DNA/RNA polymerases"/>
    <property type="match status" value="1"/>
</dbReference>
<protein>
    <submittedName>
        <fullName evidence="3">Putative ribonuclease H-like domain-containing protein</fullName>
    </submittedName>
</protein>
<feature type="region of interest" description="Disordered" evidence="1">
    <location>
        <begin position="339"/>
        <end position="381"/>
    </location>
</feature>
<dbReference type="InterPro" id="IPR013103">
    <property type="entry name" value="RVT_2"/>
</dbReference>
<proteinExistence type="predicted"/>
<name>A0A699GND0_TANCI</name>